<evidence type="ECO:0000256" key="1">
    <source>
        <dbReference type="ARBA" id="ARBA00005234"/>
    </source>
</evidence>
<keyword evidence="3" id="KW-0378">Hydrolase</keyword>
<dbReference type="InterPro" id="IPR038765">
    <property type="entry name" value="Papain-like_cys_pep_sf"/>
</dbReference>
<keyword evidence="4" id="KW-0788">Thiol protease</keyword>
<dbReference type="GO" id="GO:0008234">
    <property type="term" value="F:cysteine-type peptidase activity"/>
    <property type="evidence" value="ECO:0007669"/>
    <property type="project" value="UniProtKB-KW"/>
</dbReference>
<comment type="caution">
    <text evidence="7">The sequence shown here is derived from an EMBL/GenBank/DDBJ whole genome shotgun (WGS) entry which is preliminary data.</text>
</comment>
<dbReference type="PANTHER" id="PTHR46915">
    <property type="entry name" value="UBIQUITIN-LIKE PROTEASE 4-RELATED"/>
    <property type="match status" value="1"/>
</dbReference>
<dbReference type="Gene3D" id="3.40.395.10">
    <property type="entry name" value="Adenoviral Proteinase, Chain A"/>
    <property type="match status" value="1"/>
</dbReference>
<evidence type="ECO:0000313" key="7">
    <source>
        <dbReference type="EMBL" id="KAF7809284.1"/>
    </source>
</evidence>
<evidence type="ECO:0000256" key="2">
    <source>
        <dbReference type="ARBA" id="ARBA00022670"/>
    </source>
</evidence>
<feature type="region of interest" description="Disordered" evidence="5">
    <location>
        <begin position="17"/>
        <end position="61"/>
    </location>
</feature>
<comment type="similarity">
    <text evidence="1">Belongs to the peptidase C48 family.</text>
</comment>
<dbReference type="Proteomes" id="UP000634136">
    <property type="component" value="Unassembled WGS sequence"/>
</dbReference>
<feature type="compositionally biased region" description="Basic and acidic residues" evidence="5">
    <location>
        <begin position="109"/>
        <end position="123"/>
    </location>
</feature>
<dbReference type="GO" id="GO:0006508">
    <property type="term" value="P:proteolysis"/>
    <property type="evidence" value="ECO:0007669"/>
    <property type="project" value="UniProtKB-KW"/>
</dbReference>
<organism evidence="7 8">
    <name type="scientific">Senna tora</name>
    <dbReference type="NCBI Taxonomy" id="362788"/>
    <lineage>
        <taxon>Eukaryota</taxon>
        <taxon>Viridiplantae</taxon>
        <taxon>Streptophyta</taxon>
        <taxon>Embryophyta</taxon>
        <taxon>Tracheophyta</taxon>
        <taxon>Spermatophyta</taxon>
        <taxon>Magnoliopsida</taxon>
        <taxon>eudicotyledons</taxon>
        <taxon>Gunneridae</taxon>
        <taxon>Pentapetalae</taxon>
        <taxon>rosids</taxon>
        <taxon>fabids</taxon>
        <taxon>Fabales</taxon>
        <taxon>Fabaceae</taxon>
        <taxon>Caesalpinioideae</taxon>
        <taxon>Cassia clade</taxon>
        <taxon>Senna</taxon>
    </lineage>
</organism>
<keyword evidence="8" id="KW-1185">Reference proteome</keyword>
<dbReference type="PROSITE" id="PS50600">
    <property type="entry name" value="ULP_PROTEASE"/>
    <property type="match status" value="1"/>
</dbReference>
<proteinExistence type="inferred from homology"/>
<dbReference type="EMBL" id="JAAIUW010000011">
    <property type="protein sequence ID" value="KAF7809284.1"/>
    <property type="molecule type" value="Genomic_DNA"/>
</dbReference>
<dbReference type="OrthoDB" id="1432475at2759"/>
<evidence type="ECO:0000256" key="5">
    <source>
        <dbReference type="SAM" id="MobiDB-lite"/>
    </source>
</evidence>
<dbReference type="AlphaFoldDB" id="A0A834W9Y1"/>
<gene>
    <name evidence="7" type="ORF">G2W53_036027</name>
</gene>
<keyword evidence="2 7" id="KW-0645">Protease</keyword>
<dbReference type="GO" id="GO:0016926">
    <property type="term" value="P:protein desumoylation"/>
    <property type="evidence" value="ECO:0007669"/>
    <property type="project" value="UniProtKB-ARBA"/>
</dbReference>
<dbReference type="InterPro" id="IPR003653">
    <property type="entry name" value="Peptidase_C48_C"/>
</dbReference>
<reference evidence="7" key="1">
    <citation type="submission" date="2020-09" db="EMBL/GenBank/DDBJ databases">
        <title>Genome-Enabled Discovery of Anthraquinone Biosynthesis in Senna tora.</title>
        <authorList>
            <person name="Kang S.-H."/>
            <person name="Pandey R.P."/>
            <person name="Lee C.-M."/>
            <person name="Sim J.-S."/>
            <person name="Jeong J.-T."/>
            <person name="Choi B.-S."/>
            <person name="Jung M."/>
            <person name="Ginzburg D."/>
            <person name="Zhao K."/>
            <person name="Won S.Y."/>
            <person name="Oh T.-J."/>
            <person name="Yu Y."/>
            <person name="Kim N.-H."/>
            <person name="Lee O.R."/>
            <person name="Lee T.-H."/>
            <person name="Bashyal P."/>
            <person name="Kim T.-S."/>
            <person name="Lee W.-H."/>
            <person name="Kawkins C."/>
            <person name="Kim C.-K."/>
            <person name="Kim J.S."/>
            <person name="Ahn B.O."/>
            <person name="Rhee S.Y."/>
            <person name="Sohng J.K."/>
        </authorList>
    </citation>
    <scope>NUCLEOTIDE SEQUENCE</scope>
    <source>
        <tissue evidence="7">Leaf</tissue>
    </source>
</reference>
<feature type="domain" description="Ubiquitin-like protease family profile" evidence="6">
    <location>
        <begin position="28"/>
        <end position="270"/>
    </location>
</feature>
<evidence type="ECO:0000256" key="4">
    <source>
        <dbReference type="ARBA" id="ARBA00022807"/>
    </source>
</evidence>
<protein>
    <submittedName>
        <fullName evidence="7">Ubiquitin-like-specific protease 1D isoform X1</fullName>
    </submittedName>
</protein>
<evidence type="ECO:0000313" key="8">
    <source>
        <dbReference type="Proteomes" id="UP000634136"/>
    </source>
</evidence>
<dbReference type="PANTHER" id="PTHR46915:SF2">
    <property type="entry name" value="UBIQUITIN-LIKE PROTEASE 4"/>
    <property type="match status" value="1"/>
</dbReference>
<sequence>MDANKKLPLQLDWNQLLPSRADDEPPPMLIVKPPSDSLSHPRKPSRFGSDHPAFPADDLGRFNDRELSDMLKRKKATLDTTSRRLPDKGEKLRDVIKRYEDELARREMQHLDKEVDDSEKPRPDTSSSTVGEAQPIVLDDEDGLSVLQETDQEDKLDECLKEAKIYYPSSQHWSLAIICIPDKEDESGPIILHLDSLGLHCSRSVFDNIRRYLIEEWKHLAQESMFSDISIAYGIWENLDSKIEDTSITVPQQKNDYDCGLFVLYFIKRFIEEAPKRLKKKDLAMFGKQWFKPEEASNLRAKIRNLLKEEFRNSCNQNSSN</sequence>
<feature type="region of interest" description="Disordered" evidence="5">
    <location>
        <begin position="109"/>
        <end position="135"/>
    </location>
</feature>
<dbReference type="Pfam" id="PF02902">
    <property type="entry name" value="Peptidase_C48"/>
    <property type="match status" value="1"/>
</dbReference>
<dbReference type="SUPFAM" id="SSF54001">
    <property type="entry name" value="Cysteine proteinases"/>
    <property type="match status" value="1"/>
</dbReference>
<accession>A0A834W9Y1</accession>
<evidence type="ECO:0000256" key="3">
    <source>
        <dbReference type="ARBA" id="ARBA00022801"/>
    </source>
</evidence>
<name>A0A834W9Y1_9FABA</name>
<evidence type="ECO:0000259" key="6">
    <source>
        <dbReference type="PROSITE" id="PS50600"/>
    </source>
</evidence>